<organism evidence="1 2">
    <name type="scientific">Smallanthus sonchifolius</name>
    <dbReference type="NCBI Taxonomy" id="185202"/>
    <lineage>
        <taxon>Eukaryota</taxon>
        <taxon>Viridiplantae</taxon>
        <taxon>Streptophyta</taxon>
        <taxon>Embryophyta</taxon>
        <taxon>Tracheophyta</taxon>
        <taxon>Spermatophyta</taxon>
        <taxon>Magnoliopsida</taxon>
        <taxon>eudicotyledons</taxon>
        <taxon>Gunneridae</taxon>
        <taxon>Pentapetalae</taxon>
        <taxon>asterids</taxon>
        <taxon>campanulids</taxon>
        <taxon>Asterales</taxon>
        <taxon>Asteraceae</taxon>
        <taxon>Asteroideae</taxon>
        <taxon>Heliantheae alliance</taxon>
        <taxon>Millerieae</taxon>
        <taxon>Smallanthus</taxon>
    </lineage>
</organism>
<evidence type="ECO:0000313" key="1">
    <source>
        <dbReference type="EMBL" id="KAI3754686.1"/>
    </source>
</evidence>
<dbReference type="EMBL" id="CM042035">
    <property type="protein sequence ID" value="KAI3754686.1"/>
    <property type="molecule type" value="Genomic_DNA"/>
</dbReference>
<name>A0ACB9E7I9_9ASTR</name>
<accession>A0ACB9E7I9</accession>
<keyword evidence="2" id="KW-1185">Reference proteome</keyword>
<comment type="caution">
    <text evidence="1">The sequence shown here is derived from an EMBL/GenBank/DDBJ whole genome shotgun (WGS) entry which is preliminary data.</text>
</comment>
<reference evidence="1 2" key="2">
    <citation type="journal article" date="2022" name="Mol. Ecol. Resour.">
        <title>The genomes of chicory, endive, great burdock and yacon provide insights into Asteraceae paleo-polyploidization history and plant inulin production.</title>
        <authorList>
            <person name="Fan W."/>
            <person name="Wang S."/>
            <person name="Wang H."/>
            <person name="Wang A."/>
            <person name="Jiang F."/>
            <person name="Liu H."/>
            <person name="Zhao H."/>
            <person name="Xu D."/>
            <person name="Zhang Y."/>
        </authorList>
    </citation>
    <scope>NUCLEOTIDE SEQUENCE [LARGE SCALE GENOMIC DNA]</scope>
    <source>
        <strain evidence="2">cv. Yunnan</strain>
        <tissue evidence="1">Leaves</tissue>
    </source>
</reference>
<dbReference type="Proteomes" id="UP001056120">
    <property type="component" value="Linkage Group LG18"/>
</dbReference>
<gene>
    <name evidence="1" type="ORF">L1987_54474</name>
</gene>
<protein>
    <submittedName>
        <fullName evidence="1">Uncharacterized protein</fullName>
    </submittedName>
</protein>
<reference evidence="2" key="1">
    <citation type="journal article" date="2022" name="Mol. Ecol. Resour.">
        <title>The genomes of chicory, endive, great burdock and yacon provide insights into Asteraceae palaeo-polyploidization history and plant inulin production.</title>
        <authorList>
            <person name="Fan W."/>
            <person name="Wang S."/>
            <person name="Wang H."/>
            <person name="Wang A."/>
            <person name="Jiang F."/>
            <person name="Liu H."/>
            <person name="Zhao H."/>
            <person name="Xu D."/>
            <person name="Zhang Y."/>
        </authorList>
    </citation>
    <scope>NUCLEOTIDE SEQUENCE [LARGE SCALE GENOMIC DNA]</scope>
    <source>
        <strain evidence="2">cv. Yunnan</strain>
    </source>
</reference>
<proteinExistence type="predicted"/>
<sequence length="71" mass="8117">MLKNHTFCLTYQWLFARASPGCAAMVGNPMESVTILAKREFCKICRALNYIHSVISVCHRDFKPQNILSIQ</sequence>
<evidence type="ECO:0000313" key="2">
    <source>
        <dbReference type="Proteomes" id="UP001056120"/>
    </source>
</evidence>